<dbReference type="GO" id="GO:0019441">
    <property type="term" value="P:L-tryptophan catabolic process to kynurenine"/>
    <property type="evidence" value="ECO:0007669"/>
    <property type="project" value="InterPro"/>
</dbReference>
<dbReference type="AlphaFoldDB" id="A0A382E334"/>
<dbReference type="SUPFAM" id="SSF102198">
    <property type="entry name" value="Putative cyclase"/>
    <property type="match status" value="1"/>
</dbReference>
<sequence length="320" mass="34951">MALVVACVLAQDTSAGQPQSLTAASIDRWKQELSNWGRWGNDDQRGALNLITRAKRRQAAALVQEGLSVSLAREADYTSNPDTEINIPGTGPYERHMTRPTLDWFVLRYHGWAHTHIDSLAHGTDNGKSYNGYIDDDDAVMTDGHPRNAITVADTGIFTRGILMDIPRLKKVPYLEPGTRIYPEDLEAWEQEAGIKVSAGDALFIRTGRWARRAAVGSWDARSHAAGLDASVIPWLRKRDISILAGEAPQDALPPGGDLTGLPVHNFALVYLGVHLFDNVALDAVAEVAASRNRWEFLLTVAPLRMVGGTGSPINPIATF</sequence>
<dbReference type="Gene3D" id="3.50.30.50">
    <property type="entry name" value="Putative cyclase"/>
    <property type="match status" value="1"/>
</dbReference>
<protein>
    <recommendedName>
        <fullName evidence="2">Cyclase</fullName>
    </recommendedName>
</protein>
<proteinExistence type="predicted"/>
<name>A0A382E334_9ZZZZ</name>
<dbReference type="PANTHER" id="PTHR34861:SF10">
    <property type="entry name" value="CYCLASE"/>
    <property type="match status" value="1"/>
</dbReference>
<accession>A0A382E334</accession>
<dbReference type="Pfam" id="PF04199">
    <property type="entry name" value="Cyclase"/>
    <property type="match status" value="1"/>
</dbReference>
<gene>
    <name evidence="1" type="ORF">METZ01_LOCUS197683</name>
</gene>
<dbReference type="PANTHER" id="PTHR34861">
    <property type="match status" value="1"/>
</dbReference>
<evidence type="ECO:0000313" key="1">
    <source>
        <dbReference type="EMBL" id="SVB44829.1"/>
    </source>
</evidence>
<dbReference type="EMBL" id="UINC01042337">
    <property type="protein sequence ID" value="SVB44829.1"/>
    <property type="molecule type" value="Genomic_DNA"/>
</dbReference>
<reference evidence="1" key="1">
    <citation type="submission" date="2018-05" db="EMBL/GenBank/DDBJ databases">
        <authorList>
            <person name="Lanie J.A."/>
            <person name="Ng W.-L."/>
            <person name="Kazmierczak K.M."/>
            <person name="Andrzejewski T.M."/>
            <person name="Davidsen T.M."/>
            <person name="Wayne K.J."/>
            <person name="Tettelin H."/>
            <person name="Glass J.I."/>
            <person name="Rusch D."/>
            <person name="Podicherti R."/>
            <person name="Tsui H.-C.T."/>
            <person name="Winkler M.E."/>
        </authorList>
    </citation>
    <scope>NUCLEOTIDE SEQUENCE</scope>
</reference>
<dbReference type="InterPro" id="IPR007325">
    <property type="entry name" value="KFase/CYL"/>
</dbReference>
<dbReference type="GO" id="GO:0004061">
    <property type="term" value="F:arylformamidase activity"/>
    <property type="evidence" value="ECO:0007669"/>
    <property type="project" value="InterPro"/>
</dbReference>
<organism evidence="1">
    <name type="scientific">marine metagenome</name>
    <dbReference type="NCBI Taxonomy" id="408172"/>
    <lineage>
        <taxon>unclassified sequences</taxon>
        <taxon>metagenomes</taxon>
        <taxon>ecological metagenomes</taxon>
    </lineage>
</organism>
<dbReference type="InterPro" id="IPR037175">
    <property type="entry name" value="KFase_sf"/>
</dbReference>
<evidence type="ECO:0008006" key="2">
    <source>
        <dbReference type="Google" id="ProtNLM"/>
    </source>
</evidence>